<dbReference type="EMBL" id="JANPWB010000015">
    <property type="protein sequence ID" value="KAJ1087366.1"/>
    <property type="molecule type" value="Genomic_DNA"/>
</dbReference>
<dbReference type="Proteomes" id="UP001066276">
    <property type="component" value="Chromosome 11"/>
</dbReference>
<feature type="region of interest" description="Disordered" evidence="1">
    <location>
        <begin position="18"/>
        <end position="66"/>
    </location>
</feature>
<accession>A0AAV7L6T9</accession>
<protein>
    <submittedName>
        <fullName evidence="2">Uncharacterized protein</fullName>
    </submittedName>
</protein>
<gene>
    <name evidence="2" type="ORF">NDU88_000542</name>
</gene>
<proteinExistence type="predicted"/>
<organism evidence="2 3">
    <name type="scientific">Pleurodeles waltl</name>
    <name type="common">Iberian ribbed newt</name>
    <dbReference type="NCBI Taxonomy" id="8319"/>
    <lineage>
        <taxon>Eukaryota</taxon>
        <taxon>Metazoa</taxon>
        <taxon>Chordata</taxon>
        <taxon>Craniata</taxon>
        <taxon>Vertebrata</taxon>
        <taxon>Euteleostomi</taxon>
        <taxon>Amphibia</taxon>
        <taxon>Batrachia</taxon>
        <taxon>Caudata</taxon>
        <taxon>Salamandroidea</taxon>
        <taxon>Salamandridae</taxon>
        <taxon>Pleurodelinae</taxon>
        <taxon>Pleurodeles</taxon>
    </lineage>
</organism>
<keyword evidence="3" id="KW-1185">Reference proteome</keyword>
<comment type="caution">
    <text evidence="2">The sequence shown here is derived from an EMBL/GenBank/DDBJ whole genome shotgun (WGS) entry which is preliminary data.</text>
</comment>
<sequence>MRGGRAAATGLREPPCWLGAEAGGVTRPRWAQTREGGERPGGSARGPGRAAVGQRADRPPLSAMEPAPLARHAHILIIR</sequence>
<dbReference type="AlphaFoldDB" id="A0AAV7L6T9"/>
<evidence type="ECO:0000256" key="1">
    <source>
        <dbReference type="SAM" id="MobiDB-lite"/>
    </source>
</evidence>
<name>A0AAV7L6T9_PLEWA</name>
<reference evidence="2" key="1">
    <citation type="journal article" date="2022" name="bioRxiv">
        <title>Sequencing and chromosome-scale assembly of the giantPleurodeles waltlgenome.</title>
        <authorList>
            <person name="Brown T."/>
            <person name="Elewa A."/>
            <person name="Iarovenko S."/>
            <person name="Subramanian E."/>
            <person name="Araus A.J."/>
            <person name="Petzold A."/>
            <person name="Susuki M."/>
            <person name="Suzuki K.-i.T."/>
            <person name="Hayashi T."/>
            <person name="Toyoda A."/>
            <person name="Oliveira C."/>
            <person name="Osipova E."/>
            <person name="Leigh N.D."/>
            <person name="Simon A."/>
            <person name="Yun M.H."/>
        </authorList>
    </citation>
    <scope>NUCLEOTIDE SEQUENCE</scope>
    <source>
        <strain evidence="2">20211129_DDA</strain>
        <tissue evidence="2">Liver</tissue>
    </source>
</reference>
<evidence type="ECO:0000313" key="3">
    <source>
        <dbReference type="Proteomes" id="UP001066276"/>
    </source>
</evidence>
<evidence type="ECO:0000313" key="2">
    <source>
        <dbReference type="EMBL" id="KAJ1087366.1"/>
    </source>
</evidence>